<dbReference type="Pfam" id="PF13401">
    <property type="entry name" value="AAA_22"/>
    <property type="match status" value="1"/>
</dbReference>
<dbReference type="PANTHER" id="PTHR35894:SF5">
    <property type="entry name" value="MU-LIKE PROPHAGE FLUMU DNA TRANSPOSITION PROTEIN B"/>
    <property type="match status" value="1"/>
</dbReference>
<evidence type="ECO:0000313" key="2">
    <source>
        <dbReference type="EMBL" id="MFD0997719.1"/>
    </source>
</evidence>
<dbReference type="InterPro" id="IPR049945">
    <property type="entry name" value="AAA_22"/>
</dbReference>
<evidence type="ECO:0000259" key="1">
    <source>
        <dbReference type="Pfam" id="PF13401"/>
    </source>
</evidence>
<gene>
    <name evidence="2" type="ORF">ACFQ21_00305</name>
</gene>
<reference evidence="3" key="1">
    <citation type="journal article" date="2019" name="Int. J. Syst. Evol. Microbiol.">
        <title>The Global Catalogue of Microorganisms (GCM) 10K type strain sequencing project: providing services to taxonomists for standard genome sequencing and annotation.</title>
        <authorList>
            <consortium name="The Broad Institute Genomics Platform"/>
            <consortium name="The Broad Institute Genome Sequencing Center for Infectious Disease"/>
            <person name="Wu L."/>
            <person name="Ma J."/>
        </authorList>
    </citation>
    <scope>NUCLEOTIDE SEQUENCE [LARGE SCALE GENOMIC DNA]</scope>
    <source>
        <strain evidence="3">CCUG 58938</strain>
    </source>
</reference>
<dbReference type="EMBL" id="JBHTKA010000001">
    <property type="protein sequence ID" value="MFD0997719.1"/>
    <property type="molecule type" value="Genomic_DNA"/>
</dbReference>
<dbReference type="Gene3D" id="3.40.50.300">
    <property type="entry name" value="P-loop containing nucleotide triphosphate hydrolases"/>
    <property type="match status" value="1"/>
</dbReference>
<proteinExistence type="predicted"/>
<protein>
    <submittedName>
        <fullName evidence="2">AAA family ATPase</fullName>
    </submittedName>
</protein>
<sequence length="322" mass="36839">MIDKNTKHQIVEAARIYMTENQLSQDAFTELVKRTNGGNGFSVAYLNDMLKGKLTTGQKQTPIDDKYFYRIAKAINYAIRKSYRKHHNTDNYFACMNTFKEARETKLPHAIDGPTGEGKSYTAAEYMRENPRNCYYVRCDGDLTAKSFFMELAHSIGIKVSGAIYDVRKNVIQKLKNETDALLIIDEAENLKDRAWESLKRVMDDLKGYTGIVFIGANDFEKQMEKKADRMKGCFPQVLRRIREGGFTPLWNLSIDDAKDICQQYGITSKTHVRAMFDKCRNTAQLTAMIERVLREADASTGKRNVLDLIELHCHVTLKKAA</sequence>
<accession>A0ABW3JW27</accession>
<dbReference type="SUPFAM" id="SSF52540">
    <property type="entry name" value="P-loop containing nucleoside triphosphate hydrolases"/>
    <property type="match status" value="1"/>
</dbReference>
<dbReference type="RefSeq" id="WP_377573180.1">
    <property type="nucleotide sequence ID" value="NZ_JBHTKA010000001.1"/>
</dbReference>
<dbReference type="PANTHER" id="PTHR35894">
    <property type="entry name" value="GENERAL SECRETION PATHWAY PROTEIN A-RELATED"/>
    <property type="match status" value="1"/>
</dbReference>
<comment type="caution">
    <text evidence="2">The sequence shown here is derived from an EMBL/GenBank/DDBJ whole genome shotgun (WGS) entry which is preliminary data.</text>
</comment>
<feature type="domain" description="ORC1/DEAH AAA+ ATPase" evidence="1">
    <location>
        <begin position="105"/>
        <end position="224"/>
    </location>
</feature>
<name>A0ABW3JW27_9BACT</name>
<dbReference type="InterPro" id="IPR027417">
    <property type="entry name" value="P-loop_NTPase"/>
</dbReference>
<dbReference type="Proteomes" id="UP001597112">
    <property type="component" value="Unassembled WGS sequence"/>
</dbReference>
<dbReference type="InterPro" id="IPR052026">
    <property type="entry name" value="ExeA_AAA_ATPase_DNA-bind"/>
</dbReference>
<evidence type="ECO:0000313" key="3">
    <source>
        <dbReference type="Proteomes" id="UP001597112"/>
    </source>
</evidence>
<organism evidence="2 3">
    <name type="scientific">Ohtaekwangia kribbensis</name>
    <dbReference type="NCBI Taxonomy" id="688913"/>
    <lineage>
        <taxon>Bacteria</taxon>
        <taxon>Pseudomonadati</taxon>
        <taxon>Bacteroidota</taxon>
        <taxon>Cytophagia</taxon>
        <taxon>Cytophagales</taxon>
        <taxon>Fulvivirgaceae</taxon>
        <taxon>Ohtaekwangia</taxon>
    </lineage>
</organism>
<keyword evidence="3" id="KW-1185">Reference proteome</keyword>